<name>A0ABN2BUM2_9ACTN</name>
<sequence length="90" mass="9958">MGIGGSILLIVIGAIMTFGLDDTDLGPFNLDTIGWIFQLAGLVGLLLTLYFWNSRRRTVVRQVPTAGGTAIPPTVDEVVERRRTYEDRSY</sequence>
<evidence type="ECO:0000256" key="1">
    <source>
        <dbReference type="SAM" id="Phobius"/>
    </source>
</evidence>
<feature type="transmembrane region" description="Helical" evidence="1">
    <location>
        <begin position="35"/>
        <end position="52"/>
    </location>
</feature>
<accession>A0ABN2BUM2</accession>
<keyword evidence="1" id="KW-1133">Transmembrane helix</keyword>
<dbReference type="InterPro" id="IPR045597">
    <property type="entry name" value="DUF6458"/>
</dbReference>
<evidence type="ECO:0000259" key="2">
    <source>
        <dbReference type="Pfam" id="PF20059"/>
    </source>
</evidence>
<proteinExistence type="predicted"/>
<protein>
    <recommendedName>
        <fullName evidence="2">DUF6458 domain-containing protein</fullName>
    </recommendedName>
</protein>
<dbReference type="Pfam" id="PF20059">
    <property type="entry name" value="DUF6458"/>
    <property type="match status" value="1"/>
</dbReference>
<gene>
    <name evidence="3" type="ORF">GCM10009827_078320</name>
</gene>
<dbReference type="Proteomes" id="UP001501470">
    <property type="component" value="Unassembled WGS sequence"/>
</dbReference>
<dbReference type="EMBL" id="BAAAQD010000019">
    <property type="protein sequence ID" value="GAA1546507.1"/>
    <property type="molecule type" value="Genomic_DNA"/>
</dbReference>
<feature type="domain" description="DUF6458" evidence="2">
    <location>
        <begin position="1"/>
        <end position="66"/>
    </location>
</feature>
<evidence type="ECO:0000313" key="3">
    <source>
        <dbReference type="EMBL" id="GAA1546507.1"/>
    </source>
</evidence>
<keyword evidence="1" id="KW-0472">Membrane</keyword>
<comment type="caution">
    <text evidence="3">The sequence shown here is derived from an EMBL/GenBank/DDBJ whole genome shotgun (WGS) entry which is preliminary data.</text>
</comment>
<keyword evidence="1" id="KW-0812">Transmembrane</keyword>
<evidence type="ECO:0000313" key="4">
    <source>
        <dbReference type="Proteomes" id="UP001501470"/>
    </source>
</evidence>
<organism evidence="3 4">
    <name type="scientific">Dactylosporangium maewongense</name>
    <dbReference type="NCBI Taxonomy" id="634393"/>
    <lineage>
        <taxon>Bacteria</taxon>
        <taxon>Bacillati</taxon>
        <taxon>Actinomycetota</taxon>
        <taxon>Actinomycetes</taxon>
        <taxon>Micromonosporales</taxon>
        <taxon>Micromonosporaceae</taxon>
        <taxon>Dactylosporangium</taxon>
    </lineage>
</organism>
<keyword evidence="4" id="KW-1185">Reference proteome</keyword>
<reference evidence="3 4" key="1">
    <citation type="journal article" date="2019" name="Int. J. Syst. Evol. Microbiol.">
        <title>The Global Catalogue of Microorganisms (GCM) 10K type strain sequencing project: providing services to taxonomists for standard genome sequencing and annotation.</title>
        <authorList>
            <consortium name="The Broad Institute Genomics Platform"/>
            <consortium name="The Broad Institute Genome Sequencing Center for Infectious Disease"/>
            <person name="Wu L."/>
            <person name="Ma J."/>
        </authorList>
    </citation>
    <scope>NUCLEOTIDE SEQUENCE [LARGE SCALE GENOMIC DNA]</scope>
    <source>
        <strain evidence="3 4">JCM 15933</strain>
    </source>
</reference>